<evidence type="ECO:0000313" key="1">
    <source>
        <dbReference type="EMBL" id="MBB3155667.1"/>
    </source>
</evidence>
<proteinExistence type="predicted"/>
<gene>
    <name evidence="1" type="ORF">FHS16_005775</name>
</gene>
<dbReference type="Proteomes" id="UP000518605">
    <property type="component" value="Unassembled WGS sequence"/>
</dbReference>
<reference evidence="1 2" key="1">
    <citation type="submission" date="2020-08" db="EMBL/GenBank/DDBJ databases">
        <title>Genomic Encyclopedia of Type Strains, Phase III (KMG-III): the genomes of soil and plant-associated and newly described type strains.</title>
        <authorList>
            <person name="Whitman W."/>
        </authorList>
    </citation>
    <scope>NUCLEOTIDE SEQUENCE [LARGE SCALE GENOMIC DNA]</scope>
    <source>
        <strain evidence="1 2">CECT 8234</strain>
    </source>
</reference>
<dbReference type="EMBL" id="JACHXW010000027">
    <property type="protein sequence ID" value="MBB3155667.1"/>
    <property type="molecule type" value="Genomic_DNA"/>
</dbReference>
<keyword evidence="2" id="KW-1185">Reference proteome</keyword>
<accession>A0A7W5GE15</accession>
<name>A0A7W5GE15_9BACL</name>
<comment type="caution">
    <text evidence="1">The sequence shown here is derived from an EMBL/GenBank/DDBJ whole genome shotgun (WGS) entry which is preliminary data.</text>
</comment>
<protein>
    <submittedName>
        <fullName evidence="1">Uncharacterized protein</fullName>
    </submittedName>
</protein>
<dbReference type="AlphaFoldDB" id="A0A7W5GE15"/>
<organism evidence="1 2">
    <name type="scientific">Paenibacillus endophyticus</name>
    <dbReference type="NCBI Taxonomy" id="1294268"/>
    <lineage>
        <taxon>Bacteria</taxon>
        <taxon>Bacillati</taxon>
        <taxon>Bacillota</taxon>
        <taxon>Bacilli</taxon>
        <taxon>Bacillales</taxon>
        <taxon>Paenibacillaceae</taxon>
        <taxon>Paenibacillus</taxon>
    </lineage>
</organism>
<evidence type="ECO:0000313" key="2">
    <source>
        <dbReference type="Proteomes" id="UP000518605"/>
    </source>
</evidence>
<sequence>MVVKAFEGLVVKAFEGLVVKAFKGVVVKAFEGLVDKPLKAWLYSKERGGNQMGFATEFNSVCKFKSEQELYELLEYGRGKMVKSGFRVFPTGQKVIAYTPGNEAIAIVRILASIAEINFQGEEVTQVEMELVRKLTEEESKIQTALAFEMFFGEKA</sequence>